<dbReference type="InterPro" id="IPR036388">
    <property type="entry name" value="WH-like_DNA-bd_sf"/>
</dbReference>
<keyword evidence="3" id="KW-0238">DNA-binding</keyword>
<keyword evidence="2" id="KW-0805">Transcription regulation</keyword>
<evidence type="ECO:0000259" key="5">
    <source>
        <dbReference type="PROSITE" id="PS50931"/>
    </source>
</evidence>
<dbReference type="PROSITE" id="PS50931">
    <property type="entry name" value="HTH_LYSR"/>
    <property type="match status" value="1"/>
</dbReference>
<proteinExistence type="inferred from homology"/>
<name>A0ABM7WKH7_9ACTN</name>
<dbReference type="Proteomes" id="UP001320544">
    <property type="component" value="Chromosome"/>
</dbReference>
<dbReference type="InterPro" id="IPR036390">
    <property type="entry name" value="WH_DNA-bd_sf"/>
</dbReference>
<dbReference type="EMBL" id="AP025564">
    <property type="protein sequence ID" value="BDE96860.1"/>
    <property type="molecule type" value="Genomic_DNA"/>
</dbReference>
<gene>
    <name evidence="6" type="ORF">CE91St30_21930</name>
</gene>
<protein>
    <recommendedName>
        <fullName evidence="5">HTH lysR-type domain-containing protein</fullName>
    </recommendedName>
</protein>
<dbReference type="PANTHER" id="PTHR30346:SF17">
    <property type="entry name" value="LYSR FAMILY TRANSCRIPTIONAL REGULATOR"/>
    <property type="match status" value="1"/>
</dbReference>
<accession>A0ABM7WKH7</accession>
<evidence type="ECO:0000313" key="6">
    <source>
        <dbReference type="EMBL" id="BDE96860.1"/>
    </source>
</evidence>
<dbReference type="Pfam" id="PF03466">
    <property type="entry name" value="LysR_substrate"/>
    <property type="match status" value="1"/>
</dbReference>
<keyword evidence="7" id="KW-1185">Reference proteome</keyword>
<dbReference type="Pfam" id="PF00126">
    <property type="entry name" value="HTH_1"/>
    <property type="match status" value="1"/>
</dbReference>
<organism evidence="6 7">
    <name type="scientific">Raoultibacter timonensis</name>
    <dbReference type="NCBI Taxonomy" id="1907662"/>
    <lineage>
        <taxon>Bacteria</taxon>
        <taxon>Bacillati</taxon>
        <taxon>Actinomycetota</taxon>
        <taxon>Coriobacteriia</taxon>
        <taxon>Eggerthellales</taxon>
        <taxon>Eggerthellaceae</taxon>
        <taxon>Raoultibacter</taxon>
    </lineage>
</organism>
<evidence type="ECO:0000256" key="4">
    <source>
        <dbReference type="ARBA" id="ARBA00023163"/>
    </source>
</evidence>
<dbReference type="PANTHER" id="PTHR30346">
    <property type="entry name" value="TRANSCRIPTIONAL DUAL REGULATOR HCAR-RELATED"/>
    <property type="match status" value="1"/>
</dbReference>
<dbReference type="RefSeq" id="WP_102377680.1">
    <property type="nucleotide sequence ID" value="NZ_AP025564.1"/>
</dbReference>
<evidence type="ECO:0000256" key="2">
    <source>
        <dbReference type="ARBA" id="ARBA00023015"/>
    </source>
</evidence>
<dbReference type="PRINTS" id="PR00039">
    <property type="entry name" value="HTHLYSR"/>
</dbReference>
<evidence type="ECO:0000313" key="7">
    <source>
        <dbReference type="Proteomes" id="UP001320544"/>
    </source>
</evidence>
<dbReference type="SUPFAM" id="SSF46785">
    <property type="entry name" value="Winged helix' DNA-binding domain"/>
    <property type="match status" value="1"/>
</dbReference>
<dbReference type="SUPFAM" id="SSF53850">
    <property type="entry name" value="Periplasmic binding protein-like II"/>
    <property type="match status" value="1"/>
</dbReference>
<evidence type="ECO:0000256" key="1">
    <source>
        <dbReference type="ARBA" id="ARBA00009437"/>
    </source>
</evidence>
<dbReference type="InterPro" id="IPR000847">
    <property type="entry name" value="LysR_HTH_N"/>
</dbReference>
<feature type="domain" description="HTH lysR-type" evidence="5">
    <location>
        <begin position="1"/>
        <end position="58"/>
    </location>
</feature>
<dbReference type="InterPro" id="IPR005119">
    <property type="entry name" value="LysR_subst-bd"/>
</dbReference>
<sequence length="307" mass="34454">MNIDHLREFIYLAETLSFSATAKRFYVSQSVLSKHVASMEDEIGAKLFVRDSHHVRLTKSGDAFLEEACTIVGSYERALARITAINQSYESVVRVGYLRNAARPFLAMFLKWMNREQPGVRVSLSCMEYGELYSALAMRKIDLALAIDLDVDMKARCNSQFIYEDCFDAIVSYDHPLASFQNEGIDAAQLEGQQLLLPDPSAYPGLSNFVEALLPPSGSSPTRQYYSDVDTMYLDVEMGKCVAFSSEHNIPVFGDKACFLRINDRPSCYSVNALWLKETSEEVVAPCLEALEYCRNRLASRSQGTCS</sequence>
<reference evidence="6 7" key="1">
    <citation type="submission" date="2022-01" db="EMBL/GenBank/DDBJ databases">
        <title>Novel bile acid biosynthetic pathways are enriched in the microbiome of centenarians.</title>
        <authorList>
            <person name="Sato Y."/>
            <person name="Atarashi K."/>
            <person name="Plichta R.D."/>
            <person name="Arai Y."/>
            <person name="Sasajima S."/>
            <person name="Kearney M.S."/>
            <person name="Suda W."/>
            <person name="Takeshita K."/>
            <person name="Sasaki T."/>
            <person name="Okamoto S."/>
            <person name="Skelly N.A."/>
            <person name="Okamura Y."/>
            <person name="Vlamakis H."/>
            <person name="Li Y."/>
            <person name="Tanoue T."/>
            <person name="Takei H."/>
            <person name="Nittono H."/>
            <person name="Narushima S."/>
            <person name="Irie J."/>
            <person name="Itoh H."/>
            <person name="Moriya K."/>
            <person name="Sugiura Y."/>
            <person name="Suematsu M."/>
            <person name="Moritoki N."/>
            <person name="Shibata S."/>
            <person name="Littman R.D."/>
            <person name="Fischbach A.M."/>
            <person name="Uwamino Y."/>
            <person name="Inoue T."/>
            <person name="Honda A."/>
            <person name="Hattori M."/>
            <person name="Murai T."/>
            <person name="Xavier J.R."/>
            <person name="Hirose N."/>
            <person name="Honda K."/>
        </authorList>
    </citation>
    <scope>NUCLEOTIDE SEQUENCE [LARGE SCALE GENOMIC DNA]</scope>
    <source>
        <strain evidence="6 7">CE91-St30</strain>
    </source>
</reference>
<dbReference type="Gene3D" id="3.40.190.10">
    <property type="entry name" value="Periplasmic binding protein-like II"/>
    <property type="match status" value="2"/>
</dbReference>
<evidence type="ECO:0000256" key="3">
    <source>
        <dbReference type="ARBA" id="ARBA00023125"/>
    </source>
</evidence>
<dbReference type="Gene3D" id="1.10.10.10">
    <property type="entry name" value="Winged helix-like DNA-binding domain superfamily/Winged helix DNA-binding domain"/>
    <property type="match status" value="1"/>
</dbReference>
<keyword evidence="4" id="KW-0804">Transcription</keyword>
<comment type="similarity">
    <text evidence="1">Belongs to the LysR transcriptional regulatory family.</text>
</comment>